<evidence type="ECO:0000313" key="6">
    <source>
        <dbReference type="Proteomes" id="UP000824219"/>
    </source>
</evidence>
<feature type="domain" description="Ig-like" evidence="4">
    <location>
        <begin position="143"/>
        <end position="232"/>
    </location>
</feature>
<feature type="signal peptide" evidence="3">
    <location>
        <begin position="1"/>
        <end position="23"/>
    </location>
</feature>
<keyword evidence="6" id="KW-1185">Reference proteome</keyword>
<feature type="compositionally biased region" description="Basic and acidic residues" evidence="1">
    <location>
        <begin position="599"/>
        <end position="608"/>
    </location>
</feature>
<name>A0A9D3NHE5_9TELE</name>
<reference evidence="5 6" key="1">
    <citation type="submission" date="2021-06" db="EMBL/GenBank/DDBJ databases">
        <title>Chromosome-level genome assembly of the red-tail catfish (Hemibagrus wyckioides).</title>
        <authorList>
            <person name="Shao F."/>
        </authorList>
    </citation>
    <scope>NUCLEOTIDE SEQUENCE [LARGE SCALE GENOMIC DNA]</scope>
    <source>
        <strain evidence="5">EC202008001</strain>
        <tissue evidence="5">Blood</tissue>
    </source>
</reference>
<dbReference type="PROSITE" id="PS50835">
    <property type="entry name" value="IG_LIKE"/>
    <property type="match status" value="2"/>
</dbReference>
<gene>
    <name evidence="5" type="ORF">KOW79_014562</name>
</gene>
<dbReference type="InterPro" id="IPR013783">
    <property type="entry name" value="Ig-like_fold"/>
</dbReference>
<evidence type="ECO:0000256" key="2">
    <source>
        <dbReference type="SAM" id="Phobius"/>
    </source>
</evidence>
<dbReference type="InterPro" id="IPR036179">
    <property type="entry name" value="Ig-like_dom_sf"/>
</dbReference>
<feature type="region of interest" description="Disordered" evidence="1">
    <location>
        <begin position="587"/>
        <end position="641"/>
    </location>
</feature>
<dbReference type="OrthoDB" id="10039395at2759"/>
<dbReference type="PANTHER" id="PTHR46484:SF7">
    <property type="entry name" value="MYELIN-ASSOCIATED GLYCOPROTEIN-LIKE-RELATED"/>
    <property type="match status" value="1"/>
</dbReference>
<proteinExistence type="predicted"/>
<dbReference type="InterPro" id="IPR007110">
    <property type="entry name" value="Ig-like_dom"/>
</dbReference>
<dbReference type="SMART" id="SM00409">
    <property type="entry name" value="IG"/>
    <property type="match status" value="4"/>
</dbReference>
<dbReference type="PANTHER" id="PTHR46484">
    <property type="entry name" value="SI:CH211-171H4.5-RELATED"/>
    <property type="match status" value="1"/>
</dbReference>
<keyword evidence="2" id="KW-0472">Membrane</keyword>
<dbReference type="Gene3D" id="2.60.40.10">
    <property type="entry name" value="Immunoglobulins"/>
    <property type="match status" value="4"/>
</dbReference>
<comment type="caution">
    <text evidence="5">The sequence shown here is derived from an EMBL/GenBank/DDBJ whole genome shotgun (WGS) entry which is preliminary data.</text>
</comment>
<evidence type="ECO:0000256" key="1">
    <source>
        <dbReference type="SAM" id="MobiDB-lite"/>
    </source>
</evidence>
<dbReference type="SUPFAM" id="SSF48726">
    <property type="entry name" value="Immunoglobulin"/>
    <property type="match status" value="4"/>
</dbReference>
<keyword evidence="3" id="KW-0732">Signal</keyword>
<feature type="domain" description="Ig-like" evidence="4">
    <location>
        <begin position="442"/>
        <end position="531"/>
    </location>
</feature>
<dbReference type="EMBL" id="JAHKSW010000017">
    <property type="protein sequence ID" value="KAG7321704.1"/>
    <property type="molecule type" value="Genomic_DNA"/>
</dbReference>
<evidence type="ECO:0000313" key="5">
    <source>
        <dbReference type="EMBL" id="KAG7321704.1"/>
    </source>
</evidence>
<dbReference type="AlphaFoldDB" id="A0A9D3NHE5"/>
<keyword evidence="2" id="KW-0812">Transmembrane</keyword>
<evidence type="ECO:0000259" key="4">
    <source>
        <dbReference type="PROSITE" id="PS50835"/>
    </source>
</evidence>
<keyword evidence="2" id="KW-1133">Transmembrane helix</keyword>
<protein>
    <recommendedName>
        <fullName evidence="4">Ig-like domain-containing protein</fullName>
    </recommendedName>
</protein>
<accession>A0A9D3NHE5</accession>
<feature type="transmembrane region" description="Helical" evidence="2">
    <location>
        <begin position="542"/>
        <end position="567"/>
    </location>
</feature>
<sequence>MDLQTKILFSWICLQVIFASVFSDVWKAEVATPIEALVSSCVVLPCTFNYPAAQYPESLVKGIWHKTGDTVHRIYDADSYNVVDNFKDRTRLVGRLGQKNCTLEINGVKDHDIGPYCFRAEIKNFDKFSFEEACVRINMIPEPHKPSLDHDESVTEGLPTLFKCYVTHTCPTHPPTIEWSRSDVKPRVTNKHNGHGVWEVESLLSFTATQEDDHKDITCTVTFHGDIKSQVTHKIYVKRKENYSHIIIPVVAVLGTIILFGTGCFFVIKRYKKQIQDLQSGNGYRIVFLHSTSKILSCSMDLQTKILFSWICLQVTFASVFSDVWKAEVATPIEALVSSCVVLPCTFNYPAAQYPESLVKGIWHKTGDRAHRIYDEDSYNVVDNFKDRTRLVGRLGQKNCTLEINGVKDHDIGPYCFRAEIKNFEKFSFEEACVRINMIPEPHKPSLDHDESVTEGLPTLFKCYITHTCPTHPPTIEWSRSDVKPRVTNKHNGHGVWEVESLLSFTATQEDDHKDITCTVTFHGDIKSQVTHKIYVKRKENYFHIIIPVVAVLGTIILFGTACFFVTKKYKKQIQDLQSRNPDGVWSRLSRMSRRNHGRRQEPDRNIDTKPNNYASTLSGTEGFSKPRCPSPQSEKKAYSKSGFRCSDGYDDDYTNVGDLNVYGNI</sequence>
<evidence type="ECO:0000256" key="3">
    <source>
        <dbReference type="SAM" id="SignalP"/>
    </source>
</evidence>
<organism evidence="5 6">
    <name type="scientific">Hemibagrus wyckioides</name>
    <dbReference type="NCBI Taxonomy" id="337641"/>
    <lineage>
        <taxon>Eukaryota</taxon>
        <taxon>Metazoa</taxon>
        <taxon>Chordata</taxon>
        <taxon>Craniata</taxon>
        <taxon>Vertebrata</taxon>
        <taxon>Euteleostomi</taxon>
        <taxon>Actinopterygii</taxon>
        <taxon>Neopterygii</taxon>
        <taxon>Teleostei</taxon>
        <taxon>Ostariophysi</taxon>
        <taxon>Siluriformes</taxon>
        <taxon>Bagridae</taxon>
        <taxon>Hemibagrus</taxon>
    </lineage>
</organism>
<feature type="chain" id="PRO_5039226473" description="Ig-like domain-containing protein" evidence="3">
    <location>
        <begin position="24"/>
        <end position="666"/>
    </location>
</feature>
<feature type="transmembrane region" description="Helical" evidence="2">
    <location>
        <begin position="246"/>
        <end position="268"/>
    </location>
</feature>
<dbReference type="Proteomes" id="UP000824219">
    <property type="component" value="Linkage Group LG17"/>
</dbReference>
<feature type="compositionally biased region" description="Polar residues" evidence="1">
    <location>
        <begin position="609"/>
        <end position="622"/>
    </location>
</feature>
<dbReference type="InterPro" id="IPR003599">
    <property type="entry name" value="Ig_sub"/>
</dbReference>